<evidence type="ECO:0000313" key="4">
    <source>
        <dbReference type="Proteomes" id="UP000249590"/>
    </source>
</evidence>
<accession>A0A8B2NH66</accession>
<keyword evidence="1 3" id="KW-0808">Transferase</keyword>
<dbReference type="PANTHER" id="PTHR43861">
    <property type="entry name" value="TRANS-ACONITATE 2-METHYLTRANSFERASE-RELATED"/>
    <property type="match status" value="1"/>
</dbReference>
<dbReference type="GO" id="GO:0008168">
    <property type="term" value="F:methyltransferase activity"/>
    <property type="evidence" value="ECO:0007669"/>
    <property type="project" value="UniProtKB-KW"/>
</dbReference>
<keyword evidence="3" id="KW-0489">Methyltransferase</keyword>
<dbReference type="Pfam" id="PF13649">
    <property type="entry name" value="Methyltransf_25"/>
    <property type="match status" value="1"/>
</dbReference>
<feature type="domain" description="Methyltransferase" evidence="2">
    <location>
        <begin position="63"/>
        <end position="137"/>
    </location>
</feature>
<dbReference type="EMBL" id="QHHQ01000012">
    <property type="protein sequence ID" value="RAH96568.1"/>
    <property type="molecule type" value="Genomic_DNA"/>
</dbReference>
<evidence type="ECO:0000313" key="3">
    <source>
        <dbReference type="EMBL" id="RAH96568.1"/>
    </source>
</evidence>
<dbReference type="CDD" id="cd02440">
    <property type="entry name" value="AdoMet_MTases"/>
    <property type="match status" value="1"/>
</dbReference>
<comment type="caution">
    <text evidence="3">The sequence shown here is derived from an EMBL/GenBank/DDBJ whole genome shotgun (WGS) entry which is preliminary data.</text>
</comment>
<reference evidence="3 4" key="1">
    <citation type="submission" date="2018-05" db="EMBL/GenBank/DDBJ databases">
        <title>Acuticoccus sediminis sp. nov., isolated from deep-sea sediment of Indian Ocean.</title>
        <authorList>
            <person name="Liu X."/>
            <person name="Lai Q."/>
            <person name="Du Y."/>
            <person name="Sun F."/>
            <person name="Zhang X."/>
            <person name="Wang S."/>
            <person name="Shao Z."/>
        </authorList>
    </citation>
    <scope>NUCLEOTIDE SEQUENCE [LARGE SCALE GENOMIC DNA]</scope>
    <source>
        <strain evidence="3 4">PTG4-2</strain>
    </source>
</reference>
<dbReference type="AlphaFoldDB" id="A0A8B2NH66"/>
<dbReference type="InterPro" id="IPR041698">
    <property type="entry name" value="Methyltransf_25"/>
</dbReference>
<dbReference type="Proteomes" id="UP000249590">
    <property type="component" value="Unassembled WGS sequence"/>
</dbReference>
<proteinExistence type="predicted"/>
<dbReference type="Gene3D" id="3.40.50.150">
    <property type="entry name" value="Vaccinia Virus protein VP39"/>
    <property type="match status" value="1"/>
</dbReference>
<evidence type="ECO:0000259" key="2">
    <source>
        <dbReference type="Pfam" id="PF13649"/>
    </source>
</evidence>
<keyword evidence="4" id="KW-1185">Reference proteome</keyword>
<dbReference type="OrthoDB" id="5298787at2"/>
<dbReference type="SUPFAM" id="SSF53335">
    <property type="entry name" value="S-adenosyl-L-methionine-dependent methyltransferases"/>
    <property type="match status" value="1"/>
</dbReference>
<protein>
    <submittedName>
        <fullName evidence="3">SAM-dependent methyltransferase</fullName>
    </submittedName>
</protein>
<gene>
    <name evidence="3" type="ORF">DLJ53_32180</name>
</gene>
<name>A0A8B2NH66_9HYPH</name>
<evidence type="ECO:0000256" key="1">
    <source>
        <dbReference type="ARBA" id="ARBA00022679"/>
    </source>
</evidence>
<dbReference type="InterPro" id="IPR029063">
    <property type="entry name" value="SAM-dependent_MTases_sf"/>
</dbReference>
<dbReference type="RefSeq" id="WP_111352437.1">
    <property type="nucleotide sequence ID" value="NZ_QHHQ01000012.1"/>
</dbReference>
<dbReference type="GO" id="GO:0032259">
    <property type="term" value="P:methylation"/>
    <property type="evidence" value="ECO:0007669"/>
    <property type="project" value="UniProtKB-KW"/>
</dbReference>
<sequence length="222" mass="24449">MTPPRRPPAASPDALARYYDAALATHGDTARGAGWPNEDDRRTRFDVMADIAGPRLAAASLCDVACGTGALLTHLAATGRAPARYLGVDISEAALDEARAKHPDVPFLTRDLLAAPDPALPEPFDYIVVNGLFTVRAEVDEGAMWDFMTATLARLWPFARRGMAFNVMSAVVDWTREDLFHVPQDRLCAFLFGLAGRRVVLRNDYDLYEYTAYVFREGAAER</sequence>
<organism evidence="3 4">
    <name type="scientific">Acuticoccus sediminis</name>
    <dbReference type="NCBI Taxonomy" id="2184697"/>
    <lineage>
        <taxon>Bacteria</taxon>
        <taxon>Pseudomonadati</taxon>
        <taxon>Pseudomonadota</taxon>
        <taxon>Alphaproteobacteria</taxon>
        <taxon>Hyphomicrobiales</taxon>
        <taxon>Amorphaceae</taxon>
        <taxon>Acuticoccus</taxon>
    </lineage>
</organism>